<dbReference type="InterPro" id="IPR007356">
    <property type="entry name" value="tRNA_m1G_MeTrfase_euk"/>
</dbReference>
<dbReference type="GO" id="GO:0070131">
    <property type="term" value="P:positive regulation of mitochondrial translation"/>
    <property type="evidence" value="ECO:0007669"/>
    <property type="project" value="TreeGrafter"/>
</dbReference>
<dbReference type="Proteomes" id="UP000515204">
    <property type="component" value="Unplaced"/>
</dbReference>
<keyword evidence="4" id="KW-0949">S-adenosyl-L-methionine</keyword>
<evidence type="ECO:0000256" key="3">
    <source>
        <dbReference type="ARBA" id="ARBA00022679"/>
    </source>
</evidence>
<dbReference type="CTD" id="37124"/>
<dbReference type="PROSITE" id="PS51675">
    <property type="entry name" value="SAM_MT_TRM10"/>
    <property type="match status" value="1"/>
</dbReference>
<evidence type="ECO:0000256" key="6">
    <source>
        <dbReference type="ARBA" id="ARBA00022946"/>
    </source>
</evidence>
<protein>
    <recommendedName>
        <fullName evidence="9">RNA (guanine-9-)-methyltransferase domain-containing protein 1</fullName>
    </recommendedName>
</protein>
<dbReference type="PANTHER" id="PTHR13563">
    <property type="entry name" value="TRNA (GUANINE-9-) METHYLTRANSFERASE"/>
    <property type="match status" value="1"/>
</dbReference>
<dbReference type="InterPro" id="IPR038459">
    <property type="entry name" value="MT_TRM10-typ_sf"/>
</dbReference>
<name>A0A6P3YBI4_DINQU</name>
<feature type="region of interest" description="Disordered" evidence="10">
    <location>
        <begin position="146"/>
        <end position="170"/>
    </location>
</feature>
<evidence type="ECO:0000256" key="8">
    <source>
        <dbReference type="ARBA" id="ARBA00023128"/>
    </source>
</evidence>
<accession>A0A6P3YBI4</accession>
<reference evidence="13" key="1">
    <citation type="submission" date="2025-08" db="UniProtKB">
        <authorList>
            <consortium name="RefSeq"/>
        </authorList>
    </citation>
    <scope>IDENTIFICATION</scope>
</reference>
<evidence type="ECO:0000256" key="1">
    <source>
        <dbReference type="ARBA" id="ARBA00004173"/>
    </source>
</evidence>
<keyword evidence="6" id="KW-0809">Transit peptide</keyword>
<dbReference type="GO" id="GO:0005654">
    <property type="term" value="C:nucleoplasm"/>
    <property type="evidence" value="ECO:0007669"/>
    <property type="project" value="TreeGrafter"/>
</dbReference>
<keyword evidence="7" id="KW-0175">Coiled coil</keyword>
<organism evidence="12 13">
    <name type="scientific">Dinoponera quadriceps</name>
    <name type="common">South American ant</name>
    <dbReference type="NCBI Taxonomy" id="609295"/>
    <lineage>
        <taxon>Eukaryota</taxon>
        <taxon>Metazoa</taxon>
        <taxon>Ecdysozoa</taxon>
        <taxon>Arthropoda</taxon>
        <taxon>Hexapoda</taxon>
        <taxon>Insecta</taxon>
        <taxon>Pterygota</taxon>
        <taxon>Neoptera</taxon>
        <taxon>Endopterygota</taxon>
        <taxon>Hymenoptera</taxon>
        <taxon>Apocrita</taxon>
        <taxon>Aculeata</taxon>
        <taxon>Formicoidea</taxon>
        <taxon>Formicidae</taxon>
        <taxon>Ponerinae</taxon>
        <taxon>Ponerini</taxon>
        <taxon>Dinoponera</taxon>
    </lineage>
</organism>
<keyword evidence="2" id="KW-0489">Methyltransferase</keyword>
<keyword evidence="12" id="KW-1185">Reference proteome</keyword>
<evidence type="ECO:0000256" key="4">
    <source>
        <dbReference type="ARBA" id="ARBA00022691"/>
    </source>
</evidence>
<evidence type="ECO:0000256" key="5">
    <source>
        <dbReference type="ARBA" id="ARBA00022694"/>
    </source>
</evidence>
<keyword evidence="8" id="KW-0496">Mitochondrion</keyword>
<dbReference type="InterPro" id="IPR028564">
    <property type="entry name" value="MT_TRM10-typ"/>
</dbReference>
<evidence type="ECO:0000256" key="9">
    <source>
        <dbReference type="ARBA" id="ARBA00029803"/>
    </source>
</evidence>
<dbReference type="GO" id="GO:0032259">
    <property type="term" value="P:methylation"/>
    <property type="evidence" value="ECO:0007669"/>
    <property type="project" value="UniProtKB-KW"/>
</dbReference>
<evidence type="ECO:0000313" key="13">
    <source>
        <dbReference type="RefSeq" id="XP_014487329.1"/>
    </source>
</evidence>
<evidence type="ECO:0000313" key="12">
    <source>
        <dbReference type="Proteomes" id="UP000515204"/>
    </source>
</evidence>
<evidence type="ECO:0000256" key="2">
    <source>
        <dbReference type="ARBA" id="ARBA00022603"/>
    </source>
</evidence>
<dbReference type="PANTHER" id="PTHR13563:SF5">
    <property type="entry name" value="TRNA METHYLTRANSFERASE 10 HOMOLOG C"/>
    <property type="match status" value="1"/>
</dbReference>
<dbReference type="AlphaFoldDB" id="A0A6P3YBI4"/>
<dbReference type="GO" id="GO:0000049">
    <property type="term" value="F:tRNA binding"/>
    <property type="evidence" value="ECO:0007669"/>
    <property type="project" value="TreeGrafter"/>
</dbReference>
<feature type="compositionally biased region" description="Basic and acidic residues" evidence="10">
    <location>
        <begin position="151"/>
        <end position="170"/>
    </location>
</feature>
<dbReference type="CDD" id="cd18102">
    <property type="entry name" value="Trm10_MRRP1"/>
    <property type="match status" value="1"/>
</dbReference>
<evidence type="ECO:0000256" key="7">
    <source>
        <dbReference type="ARBA" id="ARBA00023054"/>
    </source>
</evidence>
<sequence>MYNYIRCLVNSIKYRKKFFTPVICDRIAACNNIYCTNVSSFWNNATCKRFYCRVPMQDVNIPTNPDDKNIDVAQQKLDEFLSSPDNKKFFEVLQLEVDVMRHDAEKVPDNINTKQWLELLDIKTRTQRKKYLNYLFLNERAKQNKKMKKEQKKEEWLAKKAEKEPNETKDPNEIKYGLCHNSLFLRIYDKNINHFYNSKLIWGMMFEPKVVFDCSYEDHMNNLESHNCAKQLTLAFAVNRIHENPMFLHFCNLKEEGVLKKYLCRNVPNLMDVDFPAVVTSQSYLDFFPKDQLVYLTPHCRTNLVEYDSDMVYIIGAMVDKSKPQPLSLAKAKKEGLRMARLPVEKYLDWGSGSTKNFTINQVLSIILDLRHTKSWEKALQHIPIRKLREHREYKGNQKFRSISKLIEGMESSEMKNKLVEEIQIPMKSSNVNNFTFATRKEK</sequence>
<dbReference type="InterPro" id="IPR025812">
    <property type="entry name" value="Trm10_C_MTase_dom"/>
</dbReference>
<dbReference type="GO" id="GO:0008168">
    <property type="term" value="F:methyltransferase activity"/>
    <property type="evidence" value="ECO:0007669"/>
    <property type="project" value="UniProtKB-KW"/>
</dbReference>
<evidence type="ECO:0000256" key="10">
    <source>
        <dbReference type="SAM" id="MobiDB-lite"/>
    </source>
</evidence>
<dbReference type="GO" id="GO:0097745">
    <property type="term" value="P:mitochondrial tRNA 5'-end processing"/>
    <property type="evidence" value="ECO:0007669"/>
    <property type="project" value="TreeGrafter"/>
</dbReference>
<feature type="domain" description="SAM-dependent MTase TRM10-type" evidence="11">
    <location>
        <begin position="196"/>
        <end position="390"/>
    </location>
</feature>
<dbReference type="KEGG" id="dqu:106751063"/>
<evidence type="ECO:0000259" key="11">
    <source>
        <dbReference type="PROSITE" id="PS51675"/>
    </source>
</evidence>
<dbReference type="GO" id="GO:0005739">
    <property type="term" value="C:mitochondrion"/>
    <property type="evidence" value="ECO:0007669"/>
    <property type="project" value="UniProtKB-SubCell"/>
</dbReference>
<dbReference type="GeneID" id="106751063"/>
<dbReference type="RefSeq" id="XP_014487329.1">
    <property type="nucleotide sequence ID" value="XM_014631843.1"/>
</dbReference>
<keyword evidence="3" id="KW-0808">Transferase</keyword>
<dbReference type="Gene3D" id="3.40.1280.30">
    <property type="match status" value="1"/>
</dbReference>
<comment type="subcellular location">
    <subcellularLocation>
        <location evidence="1">Mitochondrion</location>
    </subcellularLocation>
</comment>
<keyword evidence="5" id="KW-0819">tRNA processing</keyword>
<dbReference type="OrthoDB" id="9976048at2759"/>
<proteinExistence type="predicted"/>
<gene>
    <name evidence="13" type="primary">LOC106751063</name>
</gene>